<proteinExistence type="predicted"/>
<keyword evidence="2" id="KW-1185">Reference proteome</keyword>
<feature type="non-terminal residue" evidence="1">
    <location>
        <position position="1"/>
    </location>
</feature>
<accession>A0A0C9V8G1</accession>
<dbReference type="OrthoDB" id="3234307at2759"/>
<dbReference type="AlphaFoldDB" id="A0A0C9V8G1"/>
<organism evidence="1 2">
    <name type="scientific">Sphaerobolus stellatus (strain SS14)</name>
    <dbReference type="NCBI Taxonomy" id="990650"/>
    <lineage>
        <taxon>Eukaryota</taxon>
        <taxon>Fungi</taxon>
        <taxon>Dikarya</taxon>
        <taxon>Basidiomycota</taxon>
        <taxon>Agaricomycotina</taxon>
        <taxon>Agaricomycetes</taxon>
        <taxon>Phallomycetidae</taxon>
        <taxon>Geastrales</taxon>
        <taxon>Sphaerobolaceae</taxon>
        <taxon>Sphaerobolus</taxon>
    </lineage>
</organism>
<reference evidence="1 2" key="1">
    <citation type="submission" date="2014-06" db="EMBL/GenBank/DDBJ databases">
        <title>Evolutionary Origins and Diversification of the Mycorrhizal Mutualists.</title>
        <authorList>
            <consortium name="DOE Joint Genome Institute"/>
            <consortium name="Mycorrhizal Genomics Consortium"/>
            <person name="Kohler A."/>
            <person name="Kuo A."/>
            <person name="Nagy L.G."/>
            <person name="Floudas D."/>
            <person name="Copeland A."/>
            <person name="Barry K.W."/>
            <person name="Cichocki N."/>
            <person name="Veneault-Fourrey C."/>
            <person name="LaButti K."/>
            <person name="Lindquist E.A."/>
            <person name="Lipzen A."/>
            <person name="Lundell T."/>
            <person name="Morin E."/>
            <person name="Murat C."/>
            <person name="Riley R."/>
            <person name="Ohm R."/>
            <person name="Sun H."/>
            <person name="Tunlid A."/>
            <person name="Henrissat B."/>
            <person name="Grigoriev I.V."/>
            <person name="Hibbett D.S."/>
            <person name="Martin F."/>
        </authorList>
    </citation>
    <scope>NUCLEOTIDE SEQUENCE [LARGE SCALE GENOMIC DNA]</scope>
    <source>
        <strain evidence="1 2">SS14</strain>
    </source>
</reference>
<evidence type="ECO:0000313" key="1">
    <source>
        <dbReference type="EMBL" id="KIJ33735.1"/>
    </source>
</evidence>
<dbReference type="Proteomes" id="UP000054279">
    <property type="component" value="Unassembled WGS sequence"/>
</dbReference>
<protein>
    <submittedName>
        <fullName evidence="1">Uncharacterized protein</fullName>
    </submittedName>
</protein>
<dbReference type="EMBL" id="KN837208">
    <property type="protein sequence ID" value="KIJ33735.1"/>
    <property type="molecule type" value="Genomic_DNA"/>
</dbReference>
<evidence type="ECO:0000313" key="2">
    <source>
        <dbReference type="Proteomes" id="UP000054279"/>
    </source>
</evidence>
<sequence>DESSWSVLPDWEAKEGLIHDLFTVTESNESSGLRTCFQDNPYFLQIIDYLQGNTGIWNI</sequence>
<dbReference type="HOGENOM" id="CLU_2967537_0_0_1"/>
<name>A0A0C9V8G1_SPHS4</name>
<gene>
    <name evidence="1" type="ORF">M422DRAFT_182915</name>
</gene>